<keyword evidence="8" id="KW-1185">Reference proteome</keyword>
<evidence type="ECO:0000256" key="1">
    <source>
        <dbReference type="ARBA" id="ARBA00001974"/>
    </source>
</evidence>
<dbReference type="Pfam" id="PF01565">
    <property type="entry name" value="FAD_binding_4"/>
    <property type="match status" value="1"/>
</dbReference>
<evidence type="ECO:0000259" key="6">
    <source>
        <dbReference type="PROSITE" id="PS51387"/>
    </source>
</evidence>
<evidence type="ECO:0000313" key="7">
    <source>
        <dbReference type="EMBL" id="PUU76799.1"/>
    </source>
</evidence>
<gene>
    <name evidence="7" type="ORF">B9Z19DRAFT_1194469</name>
</gene>
<dbReference type="Gene3D" id="3.30.43.10">
    <property type="entry name" value="Uridine Diphospho-n-acetylenolpyruvylglucosamine Reductase, domain 2"/>
    <property type="match status" value="1"/>
</dbReference>
<dbReference type="InterPro" id="IPR016166">
    <property type="entry name" value="FAD-bd_PCMH"/>
</dbReference>
<organism evidence="7 8">
    <name type="scientific">Tuber borchii</name>
    <name type="common">White truffle</name>
    <dbReference type="NCBI Taxonomy" id="42251"/>
    <lineage>
        <taxon>Eukaryota</taxon>
        <taxon>Fungi</taxon>
        <taxon>Dikarya</taxon>
        <taxon>Ascomycota</taxon>
        <taxon>Pezizomycotina</taxon>
        <taxon>Pezizomycetes</taxon>
        <taxon>Pezizales</taxon>
        <taxon>Tuberaceae</taxon>
        <taxon>Tuber</taxon>
    </lineage>
</organism>
<keyword evidence="4" id="KW-0274">FAD</keyword>
<evidence type="ECO:0000313" key="8">
    <source>
        <dbReference type="Proteomes" id="UP000244722"/>
    </source>
</evidence>
<dbReference type="GO" id="GO:0016491">
    <property type="term" value="F:oxidoreductase activity"/>
    <property type="evidence" value="ECO:0007669"/>
    <property type="project" value="UniProtKB-KW"/>
</dbReference>
<evidence type="ECO:0000256" key="3">
    <source>
        <dbReference type="ARBA" id="ARBA00022630"/>
    </source>
</evidence>
<evidence type="ECO:0000256" key="4">
    <source>
        <dbReference type="ARBA" id="ARBA00022827"/>
    </source>
</evidence>
<dbReference type="InterPro" id="IPR012951">
    <property type="entry name" value="BBE"/>
</dbReference>
<keyword evidence="5" id="KW-0560">Oxidoreductase</keyword>
<feature type="domain" description="FAD-binding PCMH-type" evidence="6">
    <location>
        <begin position="43"/>
        <end position="222"/>
    </location>
</feature>
<dbReference type="AlphaFoldDB" id="A0A2T6ZMS5"/>
<dbReference type="STRING" id="42251.A0A2T6ZMS5"/>
<keyword evidence="3" id="KW-0285">Flavoprotein</keyword>
<dbReference type="Pfam" id="PF08031">
    <property type="entry name" value="BBE"/>
    <property type="match status" value="1"/>
</dbReference>
<dbReference type="EMBL" id="NESQ01000174">
    <property type="protein sequence ID" value="PUU76799.1"/>
    <property type="molecule type" value="Genomic_DNA"/>
</dbReference>
<dbReference type="InterPro" id="IPR036318">
    <property type="entry name" value="FAD-bd_PCMH-like_sf"/>
</dbReference>
<comment type="similarity">
    <text evidence="2">Belongs to the oxygen-dependent FAD-linked oxidoreductase family.</text>
</comment>
<dbReference type="InterPro" id="IPR050416">
    <property type="entry name" value="FAD-linked_Oxidoreductase"/>
</dbReference>
<dbReference type="InterPro" id="IPR016167">
    <property type="entry name" value="FAD-bd_PCMH_sub1"/>
</dbReference>
<dbReference type="OrthoDB" id="407275at2759"/>
<reference evidence="7 8" key="1">
    <citation type="submission" date="2017-04" db="EMBL/GenBank/DDBJ databases">
        <title>Draft genome sequence of Tuber borchii Vittad., a whitish edible truffle.</title>
        <authorList>
            <consortium name="DOE Joint Genome Institute"/>
            <person name="Murat C."/>
            <person name="Kuo A."/>
            <person name="Barry K.W."/>
            <person name="Clum A."/>
            <person name="Dockter R.B."/>
            <person name="Fauchery L."/>
            <person name="Iotti M."/>
            <person name="Kohler A."/>
            <person name="Labutti K."/>
            <person name="Lindquist E.A."/>
            <person name="Lipzen A."/>
            <person name="Ohm R.A."/>
            <person name="Wang M."/>
            <person name="Grigoriev I.V."/>
            <person name="Zambonelli A."/>
            <person name="Martin F.M."/>
        </authorList>
    </citation>
    <scope>NUCLEOTIDE SEQUENCE [LARGE SCALE GENOMIC DNA]</scope>
    <source>
        <strain evidence="7 8">Tbo3840</strain>
    </source>
</reference>
<dbReference type="InterPro" id="IPR006094">
    <property type="entry name" value="Oxid_FAD_bind_N"/>
</dbReference>
<dbReference type="Proteomes" id="UP000244722">
    <property type="component" value="Unassembled WGS sequence"/>
</dbReference>
<proteinExistence type="inferred from homology"/>
<dbReference type="InterPro" id="IPR016169">
    <property type="entry name" value="FAD-bd_PCMH_sub2"/>
</dbReference>
<evidence type="ECO:0000256" key="5">
    <source>
        <dbReference type="ARBA" id="ARBA00023002"/>
    </source>
</evidence>
<dbReference type="PROSITE" id="PS51387">
    <property type="entry name" value="FAD_PCMH"/>
    <property type="match status" value="1"/>
</dbReference>
<dbReference type="PANTHER" id="PTHR42973:SF39">
    <property type="entry name" value="FAD-BINDING PCMH-TYPE DOMAIN-CONTAINING PROTEIN"/>
    <property type="match status" value="1"/>
</dbReference>
<dbReference type="SUPFAM" id="SSF56176">
    <property type="entry name" value="FAD-binding/transporter-associated domain-like"/>
    <property type="match status" value="1"/>
</dbReference>
<dbReference type="GO" id="GO:0071949">
    <property type="term" value="F:FAD binding"/>
    <property type="evidence" value="ECO:0007669"/>
    <property type="project" value="InterPro"/>
</dbReference>
<sequence length="569" mass="64506">MDSSMVSKMDSIIRLFRSEEILVYEPGDVEYERSVAVANLLYRFSRPHCVVQPTHSADVQIIVKQAKKRDIKITIKNGGHSYAGFSTTDSGILLDLVKMKKVSLDIESETVTLQGGALWGHAYKKLVSGRYDGYIINGGRCPTVGVSGFILGGGLGPFTRSLGMGCDSLKEATIVTADGREVTVKDSGNPKSDEDRLFWALRGAGGGNFGVVVGLKMSVQRLQNPEGDVVAGRYTWSPKPEDMDGFMTTMKDFYTTNWEPRMTIDSSWLCDLQHTTGELAVRFIVYYDGTKDSFDNIIDRSIQHPELKKQLKRRSLPEKSTRFLHETLVAQWSEEIAKSFPSNRSYTIYSSFIFKNNLKTCEGVTTIIREEMKAFRELFPGEQGLLQVTWIHSGGEASKKKREATAFRWRDSVYHTYIMMQWDDKWLERDMRGFLQRFKEKLRPFSMMGRAAFINFPDVVLPQNIHERAYFGNNYQELQRIKKIWDKDNFFSWAQGVQLPKPKKGTPVSDSTAPRSIKMEEEYDEDVAGELEVNEQALTDTIASEQWETGIPGRNEFEGGVVGLTDLGF</sequence>
<protein>
    <recommendedName>
        <fullName evidence="6">FAD-binding PCMH-type domain-containing protein</fullName>
    </recommendedName>
</protein>
<dbReference type="Gene3D" id="3.30.465.10">
    <property type="match status" value="1"/>
</dbReference>
<comment type="caution">
    <text evidence="7">The sequence shown here is derived from an EMBL/GenBank/DDBJ whole genome shotgun (WGS) entry which is preliminary data.</text>
</comment>
<comment type="cofactor">
    <cofactor evidence="1">
        <name>FAD</name>
        <dbReference type="ChEBI" id="CHEBI:57692"/>
    </cofactor>
</comment>
<evidence type="ECO:0000256" key="2">
    <source>
        <dbReference type="ARBA" id="ARBA00005466"/>
    </source>
</evidence>
<name>A0A2T6ZMS5_TUBBO</name>
<dbReference type="Gene3D" id="3.40.462.20">
    <property type="match status" value="1"/>
</dbReference>
<accession>A0A2T6ZMS5</accession>
<dbReference type="PANTHER" id="PTHR42973">
    <property type="entry name" value="BINDING OXIDOREDUCTASE, PUTATIVE (AFU_ORTHOLOGUE AFUA_1G17690)-RELATED"/>
    <property type="match status" value="1"/>
</dbReference>